<evidence type="ECO:0000256" key="1">
    <source>
        <dbReference type="SAM" id="MobiDB-lite"/>
    </source>
</evidence>
<evidence type="ECO:0000313" key="4">
    <source>
        <dbReference type="Proteomes" id="UP000255224"/>
    </source>
</evidence>
<evidence type="ECO:0000313" key="5">
    <source>
        <dbReference type="Proteomes" id="UP000273270"/>
    </source>
</evidence>
<name>A0A376DU81_CHRCU</name>
<dbReference type="KEGG" id="ccau:EG346_17065"/>
<feature type="region of interest" description="Disordered" evidence="1">
    <location>
        <begin position="25"/>
        <end position="46"/>
    </location>
</feature>
<reference evidence="2" key="3">
    <citation type="submission" date="2018-11" db="EMBL/GenBank/DDBJ databases">
        <title>Proposal to divide the Flavobacteriaceae and reorganize its genera based on Amino Acid Identity values calculated from whole genome sequences.</title>
        <authorList>
            <person name="Nicholson A.C."/>
            <person name="Gulvik C.A."/>
            <person name="Whitney A.M."/>
            <person name="Humrighouse B.W."/>
            <person name="Bell M."/>
            <person name="Holmes B."/>
            <person name="Steigerwalt A."/>
            <person name="Villarma A."/>
            <person name="Sheth M."/>
            <person name="Batra D."/>
            <person name="Pryor J."/>
            <person name="Bernardet J.-F."/>
            <person name="Hugo C."/>
            <person name="Kampfer P."/>
            <person name="Newman J."/>
            <person name="Mcquiston J.R."/>
        </authorList>
    </citation>
    <scope>NUCLEOTIDE SEQUENCE [LARGE SCALE GENOMIC DNA]</scope>
    <source>
        <strain evidence="2">G0188</strain>
    </source>
</reference>
<dbReference type="AlphaFoldDB" id="A0A376DU81"/>
<dbReference type="Proteomes" id="UP000273270">
    <property type="component" value="Chromosome"/>
</dbReference>
<proteinExistence type="predicted"/>
<gene>
    <name evidence="2" type="ORF">EG346_17065</name>
    <name evidence="3" type="ORF">NCTC13533_01969</name>
</gene>
<dbReference type="Proteomes" id="UP000255224">
    <property type="component" value="Unassembled WGS sequence"/>
</dbReference>
<dbReference type="OrthoDB" id="1273450at2"/>
<protein>
    <submittedName>
        <fullName evidence="3">Uncharacterized protein</fullName>
    </submittedName>
</protein>
<dbReference type="EMBL" id="CP033920">
    <property type="protein sequence ID" value="AZA49785.1"/>
    <property type="molecule type" value="Genomic_DNA"/>
</dbReference>
<dbReference type="RefSeq" id="WP_123880267.1">
    <property type="nucleotide sequence ID" value="NZ_CP033920.1"/>
</dbReference>
<dbReference type="EMBL" id="UFVQ01000003">
    <property type="protein sequence ID" value="STC95719.1"/>
    <property type="molecule type" value="Genomic_DNA"/>
</dbReference>
<accession>A0A376DU81</accession>
<keyword evidence="5" id="KW-1185">Reference proteome</keyword>
<accession>A0A3G6NB75</accession>
<organism evidence="3 4">
    <name type="scientific">Chryseobacterium carnipullorum</name>
    <dbReference type="NCBI Taxonomy" id="1124835"/>
    <lineage>
        <taxon>Bacteria</taxon>
        <taxon>Pseudomonadati</taxon>
        <taxon>Bacteroidota</taxon>
        <taxon>Flavobacteriia</taxon>
        <taxon>Flavobacteriales</taxon>
        <taxon>Weeksellaceae</taxon>
        <taxon>Chryseobacterium group</taxon>
        <taxon>Chryseobacterium</taxon>
    </lineage>
</organism>
<evidence type="ECO:0000313" key="3">
    <source>
        <dbReference type="EMBL" id="STC95719.1"/>
    </source>
</evidence>
<evidence type="ECO:0000313" key="2">
    <source>
        <dbReference type="EMBL" id="AZA49785.1"/>
    </source>
</evidence>
<reference evidence="5" key="2">
    <citation type="submission" date="2018-11" db="EMBL/GenBank/DDBJ databases">
        <title>Proposal to divide the Flavobacteriaceae and reorganize its genera based on Amino Acid Identity values calculated from whole genome sequences.</title>
        <authorList>
            <person name="Nicholson A.C."/>
            <person name="Gulvik C.A."/>
            <person name="Whitney A.M."/>
            <person name="Humrighouse B.W."/>
            <person name="Bell M."/>
            <person name="Holmes B."/>
            <person name="Steigerwalt A.G."/>
            <person name="Villarma A."/>
            <person name="Sheth M."/>
            <person name="Batra D."/>
            <person name="Pryor J."/>
            <person name="Bernardet J.-F."/>
            <person name="Hugo C."/>
            <person name="Kampfer P."/>
            <person name="Newman J."/>
            <person name="McQuiston J.R."/>
        </authorList>
    </citation>
    <scope>NUCLEOTIDE SEQUENCE [LARGE SCALE GENOMIC DNA]</scope>
    <source>
        <strain evidence="5">G0188</strain>
    </source>
</reference>
<reference evidence="3 4" key="1">
    <citation type="submission" date="2018-06" db="EMBL/GenBank/DDBJ databases">
        <authorList>
            <consortium name="Pathogen Informatics"/>
            <person name="Doyle S."/>
        </authorList>
    </citation>
    <scope>NUCLEOTIDE SEQUENCE [LARGE SCALE GENOMIC DNA]</scope>
    <source>
        <strain evidence="3 4">NCTC13533</strain>
    </source>
</reference>
<sequence>MKSLSTKILDQIPLAHIYKYLSDKENASKKQNGGERVGSNAASRKAKTDAIIAMTRELAK</sequence>